<dbReference type="EMBL" id="KZ506468">
    <property type="protein sequence ID" value="PKU39513.1"/>
    <property type="molecule type" value="Genomic_DNA"/>
</dbReference>
<feature type="region of interest" description="Disordered" evidence="1">
    <location>
        <begin position="1"/>
        <end position="30"/>
    </location>
</feature>
<dbReference type="Proteomes" id="UP000233556">
    <property type="component" value="Unassembled WGS sequence"/>
</dbReference>
<gene>
    <name evidence="2" type="ORF">llap_10185</name>
</gene>
<protein>
    <submittedName>
        <fullName evidence="2">Uncharacterized protein</fullName>
    </submittedName>
</protein>
<name>A0A2I0U0P8_LIMLA</name>
<evidence type="ECO:0000256" key="1">
    <source>
        <dbReference type="SAM" id="MobiDB-lite"/>
    </source>
</evidence>
<accession>A0A2I0U0P8</accession>
<sequence>MTVGSRPPQRKRSPDSAQKGQGRDGQKWPKISRQVVARSHTESPHLTHSSFTPSKSLQNSCIIMMPQSVALDGVTHCYAMTSYEASDIVGAITENRRELIRSS</sequence>
<organism evidence="2 3">
    <name type="scientific">Limosa lapponica baueri</name>
    <dbReference type="NCBI Taxonomy" id="1758121"/>
    <lineage>
        <taxon>Eukaryota</taxon>
        <taxon>Metazoa</taxon>
        <taxon>Chordata</taxon>
        <taxon>Craniata</taxon>
        <taxon>Vertebrata</taxon>
        <taxon>Euteleostomi</taxon>
        <taxon>Archelosauria</taxon>
        <taxon>Archosauria</taxon>
        <taxon>Dinosauria</taxon>
        <taxon>Saurischia</taxon>
        <taxon>Theropoda</taxon>
        <taxon>Coelurosauria</taxon>
        <taxon>Aves</taxon>
        <taxon>Neognathae</taxon>
        <taxon>Neoaves</taxon>
        <taxon>Charadriiformes</taxon>
        <taxon>Scolopacidae</taxon>
        <taxon>Limosa</taxon>
    </lineage>
</organism>
<reference evidence="3" key="1">
    <citation type="submission" date="2017-11" db="EMBL/GenBank/DDBJ databases">
        <authorList>
            <person name="Lima N.C."/>
            <person name="Parody-Merino A.M."/>
            <person name="Battley P.F."/>
            <person name="Fidler A.E."/>
            <person name="Prosdocimi F."/>
        </authorList>
    </citation>
    <scope>NUCLEOTIDE SEQUENCE [LARGE SCALE GENOMIC DNA]</scope>
</reference>
<dbReference type="AlphaFoldDB" id="A0A2I0U0P8"/>
<feature type="region of interest" description="Disordered" evidence="1">
    <location>
        <begin position="35"/>
        <end position="54"/>
    </location>
</feature>
<evidence type="ECO:0000313" key="2">
    <source>
        <dbReference type="EMBL" id="PKU39513.1"/>
    </source>
</evidence>
<evidence type="ECO:0000313" key="3">
    <source>
        <dbReference type="Proteomes" id="UP000233556"/>
    </source>
</evidence>
<proteinExistence type="predicted"/>
<keyword evidence="3" id="KW-1185">Reference proteome</keyword>
<reference evidence="3" key="2">
    <citation type="submission" date="2017-12" db="EMBL/GenBank/DDBJ databases">
        <title>Genome sequence of the Bar-tailed Godwit (Limosa lapponica baueri).</title>
        <authorList>
            <person name="Lima N.C.B."/>
            <person name="Parody-Merino A.M."/>
            <person name="Battley P.F."/>
            <person name="Fidler A.E."/>
            <person name="Prosdocimi F."/>
        </authorList>
    </citation>
    <scope>NUCLEOTIDE SEQUENCE [LARGE SCALE GENOMIC DNA]</scope>
</reference>